<dbReference type="PROSITE" id="PS00136">
    <property type="entry name" value="SUBTILASE_ASP"/>
    <property type="match status" value="1"/>
</dbReference>
<feature type="compositionally biased region" description="Polar residues" evidence="12">
    <location>
        <begin position="592"/>
        <end position="601"/>
    </location>
</feature>
<dbReference type="FunFam" id="3.40.50.200:FF:000021">
    <property type="entry name" value="Proprotein convertase subtilisin/kexin type 5a"/>
    <property type="match status" value="1"/>
</dbReference>
<dbReference type="SUPFAM" id="SSF52743">
    <property type="entry name" value="Subtilisin-like"/>
    <property type="match status" value="1"/>
</dbReference>
<feature type="region of interest" description="Disordered" evidence="12">
    <location>
        <begin position="589"/>
        <end position="623"/>
    </location>
</feature>
<evidence type="ECO:0000259" key="14">
    <source>
        <dbReference type="PROSITE" id="PS51829"/>
    </source>
</evidence>
<feature type="active site" description="Charge relay system" evidence="10 11">
    <location>
        <position position="402"/>
    </location>
</feature>
<keyword evidence="4 13" id="KW-0732">Signal</keyword>
<evidence type="ECO:0000256" key="10">
    <source>
        <dbReference type="PIRSR" id="PIRSR615500-1"/>
    </source>
</evidence>
<dbReference type="InterPro" id="IPR036852">
    <property type="entry name" value="Peptidase_S8/S53_dom_sf"/>
</dbReference>
<evidence type="ECO:0000256" key="12">
    <source>
        <dbReference type="SAM" id="MobiDB-lite"/>
    </source>
</evidence>
<feature type="chain" id="PRO_5042110755" evidence="13">
    <location>
        <begin position="25"/>
        <end position="737"/>
    </location>
</feature>
<protein>
    <submittedName>
        <fullName evidence="15">PC3-like endoprotease variant B</fullName>
    </submittedName>
</protein>
<dbReference type="GO" id="GO:0004252">
    <property type="term" value="F:serine-type endopeptidase activity"/>
    <property type="evidence" value="ECO:0007669"/>
    <property type="project" value="UniProtKB-UniRule"/>
</dbReference>
<dbReference type="GO" id="GO:0000139">
    <property type="term" value="C:Golgi membrane"/>
    <property type="evidence" value="ECO:0007669"/>
    <property type="project" value="TreeGrafter"/>
</dbReference>
<dbReference type="PROSITE" id="PS00138">
    <property type="entry name" value="SUBTILASE_SER"/>
    <property type="match status" value="1"/>
</dbReference>
<sequence>MLSFFTMNFGCILFGVLLLVAVQAHESFVNVENDGKLFTNTWAVQLDSNDAKLADEIASNLGFDNHGALSNLPGYFKFVHKQAKTRDRRSAEHHTRPLANHPRVRWAKQQTLLFRYKRGFEAIDRNSRSEKIKRDIAWFDDPEWPKQWYLYDSGYEGASGNLGVLEATRLGYTGKGVVVSIVDDGLDYHHPDLYANYDKEASRDVNDDDDDPTPDDSKLENAHGTKCGGEVAAVADNGICGVGVAYNASLGGIRMLDGRITDLTEANALGYKCDYIDIKSASWGPKDDGKTFGGPEELGARAMEECARYGRKGKGALFVWATGNGGRSHDVCSCDGYTSSIYTISIGSISPGGYCTSYDEKCPSTMGVVYTGDIGPEKRETYGNLVTTSLFNGCVESFSGTSCAAPLAAGVFALVLQANPELTWRDMQHLVVETGVKNNPQDSSWNKNAAGHSYSNCYGFGVLNALSLVKKAKLWKQVEPQVQHKVRGGLDGRETREIKSGGNLVLKLNNDDNSIAKLEHVQLILSVKYRRRGDMVVDLTSPQGTTSRLLSRRPEDDATYGLDAWPFMTVEFWGENPQGEWTLKIADEKSGNADSPRNSFFDTFFDEDKSSQRGKSYPQNDYKSDNLFLTKEIKNKDSERRDEPTYPRELRHGRFKEDYMKLKADANNEIRQKMDESNFPREMSHGRFKEDYMKLKADSREPSNAESDEPVCSPSWDLEGPIAGCVTQWSLVTYGTA</sequence>
<dbReference type="Pfam" id="PF01483">
    <property type="entry name" value="P_proprotein"/>
    <property type="match status" value="1"/>
</dbReference>
<dbReference type="Pfam" id="PF16470">
    <property type="entry name" value="S8_pro-domain"/>
    <property type="match status" value="1"/>
</dbReference>
<comment type="similarity">
    <text evidence="1">Belongs to the peptidase S8 family. Furin subfamily.</text>
</comment>
<evidence type="ECO:0000256" key="2">
    <source>
        <dbReference type="ARBA" id="ARBA00022670"/>
    </source>
</evidence>
<dbReference type="PRINTS" id="PR00723">
    <property type="entry name" value="SUBTILISIN"/>
</dbReference>
<dbReference type="PROSITE" id="PS51892">
    <property type="entry name" value="SUBTILASE"/>
    <property type="match status" value="1"/>
</dbReference>
<dbReference type="InterPro" id="IPR002884">
    <property type="entry name" value="P_dom"/>
</dbReference>
<keyword evidence="3" id="KW-0165">Cleavage on pair of basic residues</keyword>
<reference evidence="15" key="1">
    <citation type="journal article" date="2023" name="G3 (Bethesda)">
        <title>Whole genome assembly and annotation of the endangered Caribbean coral Acropora cervicornis.</title>
        <authorList>
            <person name="Selwyn J.D."/>
            <person name="Vollmer S.V."/>
        </authorList>
    </citation>
    <scope>NUCLEOTIDE SEQUENCE</scope>
    <source>
        <strain evidence="15">K2</strain>
    </source>
</reference>
<dbReference type="AlphaFoldDB" id="A0AAD9UUW9"/>
<evidence type="ECO:0000256" key="6">
    <source>
        <dbReference type="ARBA" id="ARBA00022825"/>
    </source>
</evidence>
<dbReference type="SUPFAM" id="SSF49785">
    <property type="entry name" value="Galactose-binding domain-like"/>
    <property type="match status" value="1"/>
</dbReference>
<feature type="active site" description="Charge relay system" evidence="10 11">
    <location>
        <position position="223"/>
    </location>
</feature>
<dbReference type="GO" id="GO:0005802">
    <property type="term" value="C:trans-Golgi network"/>
    <property type="evidence" value="ECO:0007669"/>
    <property type="project" value="TreeGrafter"/>
</dbReference>
<feature type="signal peptide" evidence="13">
    <location>
        <begin position="1"/>
        <end position="24"/>
    </location>
</feature>
<feature type="region of interest" description="Disordered" evidence="12">
    <location>
        <begin position="199"/>
        <end position="223"/>
    </location>
</feature>
<keyword evidence="9" id="KW-0325">Glycoprotein</keyword>
<dbReference type="InterPro" id="IPR008979">
    <property type="entry name" value="Galactose-bd-like_sf"/>
</dbReference>
<dbReference type="EMBL" id="JARQWQ010000105">
    <property type="protein sequence ID" value="KAK2550876.1"/>
    <property type="molecule type" value="Genomic_DNA"/>
</dbReference>
<comment type="caution">
    <text evidence="15">The sequence shown here is derived from an EMBL/GenBank/DDBJ whole genome shotgun (WGS) entry which is preliminary data.</text>
</comment>
<dbReference type="GO" id="GO:0016485">
    <property type="term" value="P:protein processing"/>
    <property type="evidence" value="ECO:0007669"/>
    <property type="project" value="TreeGrafter"/>
</dbReference>
<evidence type="ECO:0000256" key="4">
    <source>
        <dbReference type="ARBA" id="ARBA00022729"/>
    </source>
</evidence>
<feature type="active site" description="Charge relay system" evidence="10 11">
    <location>
        <position position="183"/>
    </location>
</feature>
<feature type="domain" description="P/Homo B" evidence="14">
    <location>
        <begin position="478"/>
        <end position="610"/>
    </location>
</feature>
<dbReference type="PANTHER" id="PTHR42884">
    <property type="entry name" value="PROPROTEIN CONVERTASE SUBTILISIN/KEXIN-RELATED"/>
    <property type="match status" value="1"/>
</dbReference>
<dbReference type="Pfam" id="PF00082">
    <property type="entry name" value="Peptidase_S8"/>
    <property type="match status" value="1"/>
</dbReference>
<keyword evidence="5 11" id="KW-0378">Hydrolase</keyword>
<keyword evidence="6 11" id="KW-0720">Serine protease</keyword>
<dbReference type="PROSITE" id="PS00137">
    <property type="entry name" value="SUBTILASE_HIS"/>
    <property type="match status" value="1"/>
</dbReference>
<evidence type="ECO:0000256" key="7">
    <source>
        <dbReference type="ARBA" id="ARBA00023145"/>
    </source>
</evidence>
<keyword evidence="8" id="KW-1015">Disulfide bond</keyword>
<dbReference type="Gene3D" id="3.40.50.200">
    <property type="entry name" value="Peptidase S8/S53 domain"/>
    <property type="match status" value="1"/>
</dbReference>
<dbReference type="InterPro" id="IPR034182">
    <property type="entry name" value="Kexin/furin"/>
</dbReference>
<dbReference type="Gene3D" id="3.30.70.850">
    <property type="entry name" value="Peptidase S8, pro-domain"/>
    <property type="match status" value="1"/>
</dbReference>
<evidence type="ECO:0000256" key="8">
    <source>
        <dbReference type="ARBA" id="ARBA00023157"/>
    </source>
</evidence>
<organism evidence="15 16">
    <name type="scientific">Acropora cervicornis</name>
    <name type="common">Staghorn coral</name>
    <dbReference type="NCBI Taxonomy" id="6130"/>
    <lineage>
        <taxon>Eukaryota</taxon>
        <taxon>Metazoa</taxon>
        <taxon>Cnidaria</taxon>
        <taxon>Anthozoa</taxon>
        <taxon>Hexacorallia</taxon>
        <taxon>Scleractinia</taxon>
        <taxon>Astrocoeniina</taxon>
        <taxon>Acroporidae</taxon>
        <taxon>Acropora</taxon>
    </lineage>
</organism>
<evidence type="ECO:0000256" key="11">
    <source>
        <dbReference type="PROSITE-ProRule" id="PRU01240"/>
    </source>
</evidence>
<dbReference type="InterPro" id="IPR022398">
    <property type="entry name" value="Peptidase_S8_His-AS"/>
</dbReference>
<dbReference type="InterPro" id="IPR000209">
    <property type="entry name" value="Peptidase_S8/S53_dom"/>
</dbReference>
<dbReference type="Proteomes" id="UP001249851">
    <property type="component" value="Unassembled WGS sequence"/>
</dbReference>
<dbReference type="Gene3D" id="2.60.120.260">
    <property type="entry name" value="Galactose-binding domain-like"/>
    <property type="match status" value="1"/>
</dbReference>
<dbReference type="InterPro" id="IPR023827">
    <property type="entry name" value="Peptidase_S8_Asp-AS"/>
</dbReference>
<accession>A0AAD9UUW9</accession>
<proteinExistence type="inferred from homology"/>
<evidence type="ECO:0000256" key="9">
    <source>
        <dbReference type="ARBA" id="ARBA00023180"/>
    </source>
</evidence>
<dbReference type="InterPro" id="IPR038466">
    <property type="entry name" value="S8_pro-domain_sf"/>
</dbReference>
<reference evidence="15" key="2">
    <citation type="journal article" date="2023" name="Science">
        <title>Genomic signatures of disease resistance in endangered staghorn corals.</title>
        <authorList>
            <person name="Vollmer S.V."/>
            <person name="Selwyn J.D."/>
            <person name="Despard B.A."/>
            <person name="Roesel C.L."/>
        </authorList>
    </citation>
    <scope>NUCLEOTIDE SEQUENCE</scope>
    <source>
        <strain evidence="15">K2</strain>
    </source>
</reference>
<dbReference type="InterPro" id="IPR032815">
    <property type="entry name" value="S8_pro-domain"/>
</dbReference>
<dbReference type="PANTHER" id="PTHR42884:SF23">
    <property type="entry name" value="FURIN-LIKE PROTEASE 2"/>
    <property type="match status" value="1"/>
</dbReference>
<evidence type="ECO:0000256" key="1">
    <source>
        <dbReference type="ARBA" id="ARBA00005325"/>
    </source>
</evidence>
<gene>
    <name evidence="15" type="ORF">P5673_028395</name>
</gene>
<dbReference type="FunFam" id="3.30.70.850:FF:000001">
    <property type="entry name" value="Proprotein convertase subtilisin/kexin type 5"/>
    <property type="match status" value="1"/>
</dbReference>
<evidence type="ECO:0000313" key="16">
    <source>
        <dbReference type="Proteomes" id="UP001249851"/>
    </source>
</evidence>
<evidence type="ECO:0000313" key="15">
    <source>
        <dbReference type="EMBL" id="KAK2550876.1"/>
    </source>
</evidence>
<name>A0AAD9UUW9_ACRCE</name>
<evidence type="ECO:0000256" key="3">
    <source>
        <dbReference type="ARBA" id="ARBA00022685"/>
    </source>
</evidence>
<keyword evidence="2 11" id="KW-0645">Protease</keyword>
<keyword evidence="7" id="KW-0865">Zymogen</keyword>
<keyword evidence="16" id="KW-1185">Reference proteome</keyword>
<dbReference type="InterPro" id="IPR023828">
    <property type="entry name" value="Peptidase_S8_Ser-AS"/>
</dbReference>
<evidence type="ECO:0000256" key="5">
    <source>
        <dbReference type="ARBA" id="ARBA00022801"/>
    </source>
</evidence>
<dbReference type="SUPFAM" id="SSF54897">
    <property type="entry name" value="Protease propeptides/inhibitors"/>
    <property type="match status" value="1"/>
</dbReference>
<dbReference type="PROSITE" id="PS51829">
    <property type="entry name" value="P_HOMO_B"/>
    <property type="match status" value="1"/>
</dbReference>
<dbReference type="InterPro" id="IPR015500">
    <property type="entry name" value="Peptidase_S8_subtilisin-rel"/>
</dbReference>
<dbReference type="CDD" id="cd04059">
    <property type="entry name" value="Peptidases_S8_Protein_convertases_Kexins_Furin-like"/>
    <property type="match status" value="1"/>
</dbReference>
<evidence type="ECO:0000256" key="13">
    <source>
        <dbReference type="SAM" id="SignalP"/>
    </source>
</evidence>